<dbReference type="Proteomes" id="UP000005336">
    <property type="component" value="Unassembled WGS sequence"/>
</dbReference>
<feature type="binding site" evidence="2">
    <location>
        <position position="43"/>
    </location>
    <ligand>
        <name>Mg(2+)</name>
        <dbReference type="ChEBI" id="CHEBI:18420"/>
        <label>1</label>
    </ligand>
</feature>
<dbReference type="InterPro" id="IPR036921">
    <property type="entry name" value="PurM-like_N_sf"/>
</dbReference>
<dbReference type="HAMAP" id="MF_02128">
    <property type="entry name" value="TMP_kinase"/>
    <property type="match status" value="1"/>
</dbReference>
<dbReference type="HOGENOM" id="CLU_046964_3_0_4"/>
<dbReference type="SUPFAM" id="SSF56042">
    <property type="entry name" value="PurM C-terminal domain-like"/>
    <property type="match status" value="1"/>
</dbReference>
<feature type="binding site" evidence="2">
    <location>
        <position position="207"/>
    </location>
    <ligand>
        <name>Mg(2+)</name>
        <dbReference type="ChEBI" id="CHEBI:18420"/>
        <label>3</label>
    </ligand>
</feature>
<dbReference type="EC" id="2.7.4.16" evidence="2"/>
<dbReference type="GO" id="GO:0009229">
    <property type="term" value="P:thiamine diphosphate biosynthetic process"/>
    <property type="evidence" value="ECO:0007669"/>
    <property type="project" value="UniProtKB-UniRule"/>
</dbReference>
<comment type="catalytic activity">
    <reaction evidence="2">
        <text>thiamine phosphate + ATP = thiamine diphosphate + ADP</text>
        <dbReference type="Rhea" id="RHEA:15913"/>
        <dbReference type="ChEBI" id="CHEBI:30616"/>
        <dbReference type="ChEBI" id="CHEBI:37575"/>
        <dbReference type="ChEBI" id="CHEBI:58937"/>
        <dbReference type="ChEBI" id="CHEBI:456216"/>
        <dbReference type="EC" id="2.7.4.16"/>
    </reaction>
</comment>
<dbReference type="GO" id="GO:0009030">
    <property type="term" value="F:thiamine-phosphate kinase activity"/>
    <property type="evidence" value="ECO:0007669"/>
    <property type="project" value="UniProtKB-UniRule"/>
</dbReference>
<feature type="binding site" evidence="2">
    <location>
        <position position="26"/>
    </location>
    <ligand>
        <name>Mg(2+)</name>
        <dbReference type="ChEBI" id="CHEBI:18420"/>
        <label>3</label>
    </ligand>
</feature>
<dbReference type="InterPro" id="IPR006283">
    <property type="entry name" value="ThiL-like"/>
</dbReference>
<dbReference type="OrthoDB" id="9802811at2"/>
<evidence type="ECO:0000259" key="4">
    <source>
        <dbReference type="Pfam" id="PF02769"/>
    </source>
</evidence>
<dbReference type="Gene3D" id="3.90.650.10">
    <property type="entry name" value="PurM-like C-terminal domain"/>
    <property type="match status" value="1"/>
</dbReference>
<dbReference type="EMBL" id="AGAZ01000035">
    <property type="protein sequence ID" value="EGZ48200.1"/>
    <property type="molecule type" value="Genomic_DNA"/>
</dbReference>
<dbReference type="Pfam" id="PF00586">
    <property type="entry name" value="AIRS"/>
    <property type="match status" value="1"/>
</dbReference>
<organism evidence="5 6">
    <name type="scientific">Neisseria wadsworthii 9715</name>
    <dbReference type="NCBI Taxonomy" id="1030841"/>
    <lineage>
        <taxon>Bacteria</taxon>
        <taxon>Pseudomonadati</taxon>
        <taxon>Pseudomonadota</taxon>
        <taxon>Betaproteobacteria</taxon>
        <taxon>Neisseriales</taxon>
        <taxon>Neisseriaceae</taxon>
        <taxon>Neisseria</taxon>
    </lineage>
</organism>
<feature type="binding site" evidence="2">
    <location>
        <position position="210"/>
    </location>
    <ligand>
        <name>Mg(2+)</name>
        <dbReference type="ChEBI" id="CHEBI:18420"/>
        <label>5</label>
    </ligand>
</feature>
<comment type="caution">
    <text evidence="2">Lacks conserved residue(s) required for the propagation of feature annotation.</text>
</comment>
<evidence type="ECO:0000313" key="6">
    <source>
        <dbReference type="Proteomes" id="UP000005336"/>
    </source>
</evidence>
<dbReference type="SUPFAM" id="SSF55326">
    <property type="entry name" value="PurM N-terminal domain-like"/>
    <property type="match status" value="1"/>
</dbReference>
<keyword evidence="1 2" id="KW-0784">Thiamine biosynthesis</keyword>
<feature type="domain" description="PurM-like N-terminal" evidence="3">
    <location>
        <begin position="24"/>
        <end position="133"/>
    </location>
</feature>
<dbReference type="AlphaFoldDB" id="G4CPA6"/>
<feature type="binding site" evidence="2">
    <location>
        <position position="142"/>
    </location>
    <ligand>
        <name>ATP</name>
        <dbReference type="ChEBI" id="CHEBI:30616"/>
    </ligand>
</feature>
<feature type="binding site" evidence="2">
    <location>
        <begin position="117"/>
        <end position="118"/>
    </location>
    <ligand>
        <name>ATP</name>
        <dbReference type="ChEBI" id="CHEBI:30616"/>
    </ligand>
</feature>
<feature type="binding site" evidence="2">
    <location>
        <position position="43"/>
    </location>
    <ligand>
        <name>Mg(2+)</name>
        <dbReference type="ChEBI" id="CHEBI:18420"/>
        <label>2</label>
    </ligand>
</feature>
<accession>G4CPA6</accession>
<dbReference type="InterPro" id="IPR016188">
    <property type="entry name" value="PurM-like_N"/>
</dbReference>
<name>G4CPA6_9NEIS</name>
<dbReference type="InterPro" id="IPR036676">
    <property type="entry name" value="PurM-like_C_sf"/>
</dbReference>
<keyword evidence="2" id="KW-0547">Nucleotide-binding</keyword>
<keyword evidence="2" id="KW-0067">ATP-binding</keyword>
<feature type="binding site" evidence="2">
    <location>
        <position position="50"/>
    </location>
    <ligand>
        <name>substrate</name>
    </ligand>
</feature>
<protein>
    <recommendedName>
        <fullName evidence="2">Thiamine-monophosphate kinase</fullName>
        <shortName evidence="2">TMP kinase</shortName>
        <shortName evidence="2">Thiamine-phosphate kinase</shortName>
        <ecNumber evidence="2">2.7.4.16</ecNumber>
    </recommendedName>
</protein>
<evidence type="ECO:0000256" key="2">
    <source>
        <dbReference type="HAMAP-Rule" id="MF_02128"/>
    </source>
</evidence>
<comment type="function">
    <text evidence="2">Catalyzes the ATP-dependent phosphorylation of thiamine-monophosphate (TMP) to form thiamine-pyrophosphate (TPP), the active form of vitamin B1.</text>
</comment>
<evidence type="ECO:0000259" key="3">
    <source>
        <dbReference type="Pfam" id="PF00586"/>
    </source>
</evidence>
<feature type="binding site" evidence="2">
    <location>
        <position position="42"/>
    </location>
    <ligand>
        <name>Mg(2+)</name>
        <dbReference type="ChEBI" id="CHEBI:18420"/>
        <label>1</label>
    </ligand>
</feature>
<dbReference type="GO" id="GO:0000287">
    <property type="term" value="F:magnesium ion binding"/>
    <property type="evidence" value="ECO:0007669"/>
    <property type="project" value="UniProtKB-UniRule"/>
</dbReference>
<dbReference type="PANTHER" id="PTHR30270">
    <property type="entry name" value="THIAMINE-MONOPHOSPHATE KINASE"/>
    <property type="match status" value="1"/>
</dbReference>
<feature type="binding site" evidence="2">
    <location>
        <position position="258"/>
    </location>
    <ligand>
        <name>substrate</name>
    </ligand>
</feature>
<dbReference type="PIRSF" id="PIRSF005303">
    <property type="entry name" value="Thiam_monoph_kin"/>
    <property type="match status" value="1"/>
</dbReference>
<evidence type="ECO:0000256" key="1">
    <source>
        <dbReference type="ARBA" id="ARBA00022977"/>
    </source>
</evidence>
<keyword evidence="2" id="KW-0479">Metal-binding</keyword>
<dbReference type="STRING" id="1030841.HMPREF9370_0916"/>
<proteinExistence type="inferred from homology"/>
<comment type="similarity">
    <text evidence="2">Belongs to the thiamine-monophosphate kinase family.</text>
</comment>
<gene>
    <name evidence="2 5" type="primary">thiL</name>
    <name evidence="5" type="ORF">HMPREF9370_0916</name>
</gene>
<comment type="caution">
    <text evidence="5">The sequence shown here is derived from an EMBL/GenBank/DDBJ whole genome shotgun (WGS) entry which is preliminary data.</text>
</comment>
<keyword evidence="6" id="KW-1185">Reference proteome</keyword>
<feature type="binding site" evidence="2">
    <location>
        <position position="26"/>
    </location>
    <ligand>
        <name>Mg(2+)</name>
        <dbReference type="ChEBI" id="CHEBI:18420"/>
        <label>4</label>
    </ligand>
</feature>
<dbReference type="RefSeq" id="WP_009116058.1">
    <property type="nucleotide sequence ID" value="NZ_JH165159.1"/>
</dbReference>
<keyword evidence="2 5" id="KW-0808">Transferase</keyword>
<comment type="miscellaneous">
    <text evidence="2">Reaction mechanism of ThiL seems to utilize a direct, inline transfer of the gamma-phosphate of ATP to TMP rather than a phosphorylated enzyme intermediate.</text>
</comment>
<dbReference type="NCBIfam" id="TIGR01379">
    <property type="entry name" value="thiL"/>
    <property type="match status" value="1"/>
</dbReference>
<feature type="binding site" evidence="2">
    <location>
        <position position="71"/>
    </location>
    <ligand>
        <name>Mg(2+)</name>
        <dbReference type="ChEBI" id="CHEBI:18420"/>
        <label>3</label>
    </ligand>
</feature>
<dbReference type="Gene3D" id="3.30.1330.10">
    <property type="entry name" value="PurM-like, N-terminal domain"/>
    <property type="match status" value="1"/>
</dbReference>
<feature type="binding site" evidence="2">
    <location>
        <position position="118"/>
    </location>
    <ligand>
        <name>Mg(2+)</name>
        <dbReference type="ChEBI" id="CHEBI:18420"/>
        <label>1</label>
    </ligand>
</feature>
<feature type="binding site" evidence="2">
    <location>
        <position position="71"/>
    </location>
    <ligand>
        <name>Mg(2+)</name>
        <dbReference type="ChEBI" id="CHEBI:18420"/>
        <label>2</label>
    </ligand>
</feature>
<dbReference type="PANTHER" id="PTHR30270:SF0">
    <property type="entry name" value="THIAMINE-MONOPHOSPHATE KINASE"/>
    <property type="match status" value="1"/>
</dbReference>
<keyword evidence="2" id="KW-0460">Magnesium</keyword>
<feature type="binding site" evidence="2">
    <location>
        <position position="314"/>
    </location>
    <ligand>
        <name>substrate</name>
    </ligand>
</feature>
<sequence length="318" mass="34413">MTEFEFIYNFLVRQHDDDVLLGIGDDAAIVRPRAGYDLCFSSDMLISGKHFFADAAPEDIAHKVLAVNVSDMAAMGATPRWVLLSAAFPELDMLWLNKFCGTLFEKLSQYDISLIGGDTTKGNLTFNITIIGELPQGQALKRSGAKLGDDVWVSGQVGMAAAALDGYLGKVVFPEAVWQECRQKYLRPVPRVALGRELLLLAHAAQDISDGLAQDLGHILKASGVGAELWADRVPILPALRGCAPVEQIRAWQLSGGDDYELLFTAPEAVRAQILAAGEASGTQLSRIGKIIKGTKLRILDDAGGEIHLHKTGFDHFG</sequence>
<dbReference type="Pfam" id="PF02769">
    <property type="entry name" value="AIRS_C"/>
    <property type="match status" value="1"/>
</dbReference>
<dbReference type="GO" id="GO:0009228">
    <property type="term" value="P:thiamine biosynthetic process"/>
    <property type="evidence" value="ECO:0007669"/>
    <property type="project" value="UniProtKB-KW"/>
</dbReference>
<feature type="binding site" evidence="2">
    <location>
        <position position="209"/>
    </location>
    <ligand>
        <name>ATP</name>
        <dbReference type="ChEBI" id="CHEBI:30616"/>
    </ligand>
</feature>
<feature type="binding site" evidence="2">
    <location>
        <position position="41"/>
    </location>
    <ligand>
        <name>Mg(2+)</name>
        <dbReference type="ChEBI" id="CHEBI:18420"/>
        <label>4</label>
    </ligand>
</feature>
<evidence type="ECO:0000313" key="5">
    <source>
        <dbReference type="EMBL" id="EGZ48200.1"/>
    </source>
</evidence>
<comment type="pathway">
    <text evidence="2">Cofactor biosynthesis; thiamine diphosphate biosynthesis; thiamine diphosphate from thiamine phosphate: step 1/1.</text>
</comment>
<keyword evidence="2 5" id="KW-0418">Kinase</keyword>
<feature type="domain" description="PurM-like C-terminal" evidence="4">
    <location>
        <begin position="199"/>
        <end position="299"/>
    </location>
</feature>
<dbReference type="CDD" id="cd02194">
    <property type="entry name" value="ThiL"/>
    <property type="match status" value="1"/>
</dbReference>
<dbReference type="PATRIC" id="fig|1030841.3.peg.900"/>
<dbReference type="GO" id="GO:0005524">
    <property type="term" value="F:ATP binding"/>
    <property type="evidence" value="ECO:0007669"/>
    <property type="project" value="UniProtKB-UniRule"/>
</dbReference>
<dbReference type="InterPro" id="IPR010918">
    <property type="entry name" value="PurM-like_C_dom"/>
</dbReference>
<reference evidence="5 6" key="1">
    <citation type="submission" date="2011-06" db="EMBL/GenBank/DDBJ databases">
        <authorList>
            <person name="Muzny D."/>
            <person name="Qin X."/>
            <person name="Deng J."/>
            <person name="Jiang H."/>
            <person name="Liu Y."/>
            <person name="Qu J."/>
            <person name="Song X.-Z."/>
            <person name="Zhang L."/>
            <person name="Thornton R."/>
            <person name="Coyle M."/>
            <person name="Francisco L."/>
            <person name="Jackson L."/>
            <person name="Javaid M."/>
            <person name="Korchina V."/>
            <person name="Kovar C."/>
            <person name="Mata R."/>
            <person name="Mathew T."/>
            <person name="Ngo R."/>
            <person name="Nguyen L."/>
            <person name="Nguyen N."/>
            <person name="Okwuonu G."/>
            <person name="Ongeri F."/>
            <person name="Pham C."/>
            <person name="Simmons D."/>
            <person name="Wilczek-Boney K."/>
            <person name="Hale W."/>
            <person name="Jakkamsetti A."/>
            <person name="Pham P."/>
            <person name="Ruth R."/>
            <person name="San Lucas F."/>
            <person name="Warren J."/>
            <person name="Zhang J."/>
            <person name="Zhao Z."/>
            <person name="Zhou C."/>
            <person name="Zhu D."/>
            <person name="Lee S."/>
            <person name="Bess C."/>
            <person name="Blankenburg K."/>
            <person name="Forbes L."/>
            <person name="Fu Q."/>
            <person name="Gubbala S."/>
            <person name="Hirani K."/>
            <person name="Jayaseelan J.C."/>
            <person name="Lara F."/>
            <person name="Munidasa M."/>
            <person name="Palculict T."/>
            <person name="Patil S."/>
            <person name="Pu L.-L."/>
            <person name="Saada N."/>
            <person name="Tang L."/>
            <person name="Weissenberger G."/>
            <person name="Zhu Y."/>
            <person name="Hemphill L."/>
            <person name="Shang Y."/>
            <person name="Youmans B."/>
            <person name="Ayvaz T."/>
            <person name="Ross M."/>
            <person name="Santibanez J."/>
            <person name="Aqrawi P."/>
            <person name="Gross S."/>
            <person name="Joshi V."/>
            <person name="Fowler G."/>
            <person name="Nazareth L."/>
            <person name="Reid J."/>
            <person name="Worley K."/>
            <person name="Petrosino J."/>
            <person name="Highlander S."/>
            <person name="Gibbs R."/>
        </authorList>
    </citation>
    <scope>NUCLEOTIDE SEQUENCE [LARGE SCALE GENOMIC DNA]</scope>
    <source>
        <strain evidence="5 6">9715</strain>
    </source>
</reference>
<feature type="binding site" evidence="2">
    <location>
        <position position="71"/>
    </location>
    <ligand>
        <name>Mg(2+)</name>
        <dbReference type="ChEBI" id="CHEBI:18420"/>
        <label>4</label>
    </ligand>
</feature>
<dbReference type="UniPathway" id="UPA00060">
    <property type="reaction ID" value="UER00142"/>
</dbReference>